<keyword evidence="2" id="KW-1185">Reference proteome</keyword>
<organism evidence="1 2">
    <name type="scientific">Pistacia atlantica</name>
    <dbReference type="NCBI Taxonomy" id="434234"/>
    <lineage>
        <taxon>Eukaryota</taxon>
        <taxon>Viridiplantae</taxon>
        <taxon>Streptophyta</taxon>
        <taxon>Embryophyta</taxon>
        <taxon>Tracheophyta</taxon>
        <taxon>Spermatophyta</taxon>
        <taxon>Magnoliopsida</taxon>
        <taxon>eudicotyledons</taxon>
        <taxon>Gunneridae</taxon>
        <taxon>Pentapetalae</taxon>
        <taxon>rosids</taxon>
        <taxon>malvids</taxon>
        <taxon>Sapindales</taxon>
        <taxon>Anacardiaceae</taxon>
        <taxon>Pistacia</taxon>
    </lineage>
</organism>
<comment type="caution">
    <text evidence="1">The sequence shown here is derived from an EMBL/GenBank/DDBJ whole genome shotgun (WGS) entry which is preliminary data.</text>
</comment>
<evidence type="ECO:0000313" key="1">
    <source>
        <dbReference type="EMBL" id="KAJ0075829.1"/>
    </source>
</evidence>
<accession>A0ACC0ZST0</accession>
<reference evidence="2" key="1">
    <citation type="journal article" date="2023" name="G3 (Bethesda)">
        <title>Genome assembly and association tests identify interacting loci associated with vigor, precocity, and sex in interspecific pistachio rootstocks.</title>
        <authorList>
            <person name="Palmer W."/>
            <person name="Jacygrad E."/>
            <person name="Sagayaradj S."/>
            <person name="Cavanaugh K."/>
            <person name="Han R."/>
            <person name="Bertier L."/>
            <person name="Beede B."/>
            <person name="Kafkas S."/>
            <person name="Golino D."/>
            <person name="Preece J."/>
            <person name="Michelmore R."/>
        </authorList>
    </citation>
    <scope>NUCLEOTIDE SEQUENCE [LARGE SCALE GENOMIC DNA]</scope>
</reference>
<gene>
    <name evidence="1" type="ORF">Patl1_35165</name>
</gene>
<evidence type="ECO:0000313" key="2">
    <source>
        <dbReference type="Proteomes" id="UP001164250"/>
    </source>
</evidence>
<name>A0ACC0ZST0_9ROSI</name>
<dbReference type="Proteomes" id="UP001164250">
    <property type="component" value="Chromosome 15"/>
</dbReference>
<sequence length="60" mass="7264">MAISLNRNKLDRLWCTAHYTMQCIEILSHYGLWLNTAQSFLCFPRTYNSNNNNDYVFYYM</sequence>
<proteinExistence type="predicted"/>
<protein>
    <submittedName>
        <fullName evidence="1">Uncharacterized protein</fullName>
    </submittedName>
</protein>
<dbReference type="EMBL" id="CM047910">
    <property type="protein sequence ID" value="KAJ0075829.1"/>
    <property type="molecule type" value="Genomic_DNA"/>
</dbReference>